<accession>A0A8S1S9B3</accession>
<comment type="caution">
    <text evidence="2">The sequence shown here is derived from an EMBL/GenBank/DDBJ whole genome shotgun (WGS) entry which is preliminary data.</text>
</comment>
<keyword evidence="1" id="KW-0472">Membrane</keyword>
<evidence type="ECO:0000256" key="1">
    <source>
        <dbReference type="SAM" id="Phobius"/>
    </source>
</evidence>
<dbReference type="OMA" id="WKKFAFA"/>
<dbReference type="AlphaFoldDB" id="A0A8S1S9B3"/>
<gene>
    <name evidence="2" type="ORF">POCTA_138.1.T0070161</name>
</gene>
<name>A0A8S1S9B3_PAROT</name>
<reference evidence="2" key="1">
    <citation type="submission" date="2021-01" db="EMBL/GenBank/DDBJ databases">
        <authorList>
            <consortium name="Genoscope - CEA"/>
            <person name="William W."/>
        </authorList>
    </citation>
    <scope>NUCLEOTIDE SEQUENCE</scope>
</reference>
<feature type="transmembrane region" description="Helical" evidence="1">
    <location>
        <begin position="20"/>
        <end position="36"/>
    </location>
</feature>
<sequence>MESQQDLRSIKENSSIWEPKYYLMVIIFCFFIYFFSKKNTIKQEPMKDRVWKKFAFAYQDMMNTFDIPEKELLKHTFHNTIFNTNPPRVYSDKRKTTKKTSSVSFDLAKNVTHMFQQNGY</sequence>
<keyword evidence="1" id="KW-0812">Transmembrane</keyword>
<evidence type="ECO:0000313" key="3">
    <source>
        <dbReference type="Proteomes" id="UP000683925"/>
    </source>
</evidence>
<dbReference type="EMBL" id="CAJJDP010000006">
    <property type="protein sequence ID" value="CAD8136047.1"/>
    <property type="molecule type" value="Genomic_DNA"/>
</dbReference>
<organism evidence="2 3">
    <name type="scientific">Paramecium octaurelia</name>
    <dbReference type="NCBI Taxonomy" id="43137"/>
    <lineage>
        <taxon>Eukaryota</taxon>
        <taxon>Sar</taxon>
        <taxon>Alveolata</taxon>
        <taxon>Ciliophora</taxon>
        <taxon>Intramacronucleata</taxon>
        <taxon>Oligohymenophorea</taxon>
        <taxon>Peniculida</taxon>
        <taxon>Parameciidae</taxon>
        <taxon>Paramecium</taxon>
    </lineage>
</organism>
<dbReference type="Proteomes" id="UP000683925">
    <property type="component" value="Unassembled WGS sequence"/>
</dbReference>
<dbReference type="OrthoDB" id="286948at2759"/>
<keyword evidence="3" id="KW-1185">Reference proteome</keyword>
<keyword evidence="1" id="KW-1133">Transmembrane helix</keyword>
<proteinExistence type="predicted"/>
<evidence type="ECO:0000313" key="2">
    <source>
        <dbReference type="EMBL" id="CAD8136047.1"/>
    </source>
</evidence>
<protein>
    <submittedName>
        <fullName evidence="2">Uncharacterized protein</fullName>
    </submittedName>
</protein>